<keyword evidence="1" id="KW-0812">Transmembrane</keyword>
<dbReference type="EMBL" id="KI926044">
    <property type="protein sequence ID" value="ETW43496.1"/>
    <property type="molecule type" value="Genomic_DNA"/>
</dbReference>
<accession>W4IIL6</accession>
<organism evidence="2 3">
    <name type="scientific">Plasmodium falciparum NF135/5.C10</name>
    <dbReference type="NCBI Taxonomy" id="1036726"/>
    <lineage>
        <taxon>Eukaryota</taxon>
        <taxon>Sar</taxon>
        <taxon>Alveolata</taxon>
        <taxon>Apicomplexa</taxon>
        <taxon>Aconoidasida</taxon>
        <taxon>Haemosporida</taxon>
        <taxon>Plasmodiidae</taxon>
        <taxon>Plasmodium</taxon>
        <taxon>Plasmodium (Laverania)</taxon>
    </lineage>
</organism>
<name>W4IIL6_PLAFA</name>
<evidence type="ECO:0000256" key="1">
    <source>
        <dbReference type="SAM" id="Phobius"/>
    </source>
</evidence>
<reference evidence="2 3" key="2">
    <citation type="submission" date="2013-02" db="EMBL/GenBank/DDBJ databases">
        <title>The Genome Sequence of Plasmodium falciparum NF135/5.C10.</title>
        <authorList>
            <consortium name="The Broad Institute Genome Sequencing Platform"/>
            <consortium name="The Broad Institute Genome Sequencing Center for Infectious Disease"/>
            <person name="Neafsey D."/>
            <person name="Cheeseman I."/>
            <person name="Volkman S."/>
            <person name="Adams J."/>
            <person name="Walker B."/>
            <person name="Young S.K."/>
            <person name="Zeng Q."/>
            <person name="Gargeya S."/>
            <person name="Fitzgerald M."/>
            <person name="Haas B."/>
            <person name="Abouelleil A."/>
            <person name="Alvarado L."/>
            <person name="Arachchi H.M."/>
            <person name="Berlin A.M."/>
            <person name="Chapman S.B."/>
            <person name="Dewar J."/>
            <person name="Goldberg J."/>
            <person name="Griggs A."/>
            <person name="Gujja S."/>
            <person name="Hansen M."/>
            <person name="Howarth C."/>
            <person name="Imamovic A."/>
            <person name="Larimer J."/>
            <person name="McCowan C."/>
            <person name="Murphy C."/>
            <person name="Neiman D."/>
            <person name="Pearson M."/>
            <person name="Priest M."/>
            <person name="Roberts A."/>
            <person name="Saif S."/>
            <person name="Shea T."/>
            <person name="Sisk P."/>
            <person name="Sykes S."/>
            <person name="Wortman J."/>
            <person name="Nusbaum C."/>
            <person name="Birren B."/>
        </authorList>
    </citation>
    <scope>NUCLEOTIDE SEQUENCE [LARGE SCALE GENOMIC DNA]</scope>
    <source>
        <strain evidence="2 3">NF135/5.C10</strain>
    </source>
</reference>
<dbReference type="AlphaFoldDB" id="W4IIL6"/>
<dbReference type="Pfam" id="PF02009">
    <property type="entry name" value="RIFIN"/>
    <property type="match status" value="1"/>
</dbReference>
<gene>
    <name evidence="2" type="ORF">PFNF135_02409</name>
</gene>
<evidence type="ECO:0000313" key="3">
    <source>
        <dbReference type="Proteomes" id="UP000019114"/>
    </source>
</evidence>
<sequence length="287" mass="32381">MLVSSSYEYSKNKPYITRYTPNTTSRVLSECDTYTSVYDNDPEMKGVMQDFNRQASQRFEEYDERMKDKRRKCKKQCDKDIQEIIVKDKIKKSLAEKVERCCLRCGCGLGGGVAPVWGLVSGLWYGTWTQYVTQAPIQKGIETVISLLDSFPGITKLPGVPLTKIITSENYFSGNLIIKSIESKAVPLCSVKRTETLAFCDFIKNGNDLIKQVSNSAKSAATFGEQAASAEAANLAPKTLTLTNTIIVSFVAIVVIVLVMLIIYFILHYRRKKKMKKKQQYTKLLKE</sequence>
<keyword evidence="1" id="KW-1133">Transmembrane helix</keyword>
<dbReference type="InterPro" id="IPR006373">
    <property type="entry name" value="VSA_Rifin"/>
</dbReference>
<evidence type="ECO:0000313" key="2">
    <source>
        <dbReference type="EMBL" id="ETW43496.1"/>
    </source>
</evidence>
<protein>
    <recommendedName>
        <fullName evidence="4">Surface antigen</fullName>
    </recommendedName>
</protein>
<proteinExistence type="predicted"/>
<feature type="transmembrane region" description="Helical" evidence="1">
    <location>
        <begin position="246"/>
        <end position="267"/>
    </location>
</feature>
<reference evidence="2 3" key="1">
    <citation type="submission" date="2013-02" db="EMBL/GenBank/DDBJ databases">
        <title>The Genome Annotation of Plasmodium falciparum NF135/5.C10.</title>
        <authorList>
            <consortium name="The Broad Institute Genome Sequencing Platform"/>
            <consortium name="The Broad Institute Genome Sequencing Center for Infectious Disease"/>
            <person name="Neafsey D."/>
            <person name="Hoffman S."/>
            <person name="Volkman S."/>
            <person name="Rosenthal P."/>
            <person name="Walker B."/>
            <person name="Young S.K."/>
            <person name="Zeng Q."/>
            <person name="Gargeya S."/>
            <person name="Fitzgerald M."/>
            <person name="Haas B."/>
            <person name="Abouelleil A."/>
            <person name="Allen A.W."/>
            <person name="Alvarado L."/>
            <person name="Arachchi H.M."/>
            <person name="Berlin A.M."/>
            <person name="Chapman S.B."/>
            <person name="Gainer-Dewar J."/>
            <person name="Goldberg J."/>
            <person name="Griggs A."/>
            <person name="Gujja S."/>
            <person name="Hansen M."/>
            <person name="Howarth C."/>
            <person name="Imamovic A."/>
            <person name="Ireland A."/>
            <person name="Larimer J."/>
            <person name="McCowan C."/>
            <person name="Murphy C."/>
            <person name="Pearson M."/>
            <person name="Poon T.W."/>
            <person name="Priest M."/>
            <person name="Roberts A."/>
            <person name="Saif S."/>
            <person name="Shea T."/>
            <person name="Sisk P."/>
            <person name="Sykes S."/>
            <person name="Wortman J."/>
            <person name="Nusbaum C."/>
            <person name="Birren B."/>
        </authorList>
    </citation>
    <scope>NUCLEOTIDE SEQUENCE [LARGE SCALE GENOMIC DNA]</scope>
    <source>
        <strain evidence="2 3">NF135/5.C10</strain>
    </source>
</reference>
<keyword evidence="1" id="KW-0472">Membrane</keyword>
<evidence type="ECO:0008006" key="4">
    <source>
        <dbReference type="Google" id="ProtNLM"/>
    </source>
</evidence>
<dbReference type="NCBIfam" id="TIGR01477">
    <property type="entry name" value="RIFIN"/>
    <property type="match status" value="1"/>
</dbReference>
<dbReference type="Proteomes" id="UP000019114">
    <property type="component" value="Unassembled WGS sequence"/>
</dbReference>